<accession>N8ZW41</accession>
<dbReference type="eggNOG" id="ENOG5031RHF">
    <property type="taxonomic scope" value="Bacteria"/>
</dbReference>
<keyword evidence="2" id="KW-1185">Reference proteome</keyword>
<dbReference type="OrthoDB" id="6693252at2"/>
<reference evidence="1 2" key="1">
    <citation type="submission" date="2013-02" db="EMBL/GenBank/DDBJ databases">
        <title>The Genome Sequence of Acinetobacter gerneri CIP 107464.</title>
        <authorList>
            <consortium name="The Broad Institute Genome Sequencing Platform"/>
            <consortium name="The Broad Institute Genome Sequencing Center for Infectious Disease"/>
            <person name="Cerqueira G."/>
            <person name="Feldgarden M."/>
            <person name="Courvalin P."/>
            <person name="Perichon B."/>
            <person name="Grillot-Courvalin C."/>
            <person name="Clermont D."/>
            <person name="Rocha E."/>
            <person name="Yoon E.-J."/>
            <person name="Nemec A."/>
            <person name="Walker B."/>
            <person name="Young S.K."/>
            <person name="Zeng Q."/>
            <person name="Gargeya S."/>
            <person name="Fitzgerald M."/>
            <person name="Haas B."/>
            <person name="Abouelleil A."/>
            <person name="Alvarado L."/>
            <person name="Arachchi H.M."/>
            <person name="Berlin A.M."/>
            <person name="Chapman S.B."/>
            <person name="Dewar J."/>
            <person name="Goldberg J."/>
            <person name="Griggs A."/>
            <person name="Gujja S."/>
            <person name="Hansen M."/>
            <person name="Howarth C."/>
            <person name="Imamovic A."/>
            <person name="Larimer J."/>
            <person name="McCowan C."/>
            <person name="Murphy C."/>
            <person name="Neiman D."/>
            <person name="Pearson M."/>
            <person name="Priest M."/>
            <person name="Roberts A."/>
            <person name="Saif S."/>
            <person name="Shea T."/>
            <person name="Sisk P."/>
            <person name="Sykes S."/>
            <person name="Wortman J."/>
            <person name="Nusbaum C."/>
            <person name="Birren B."/>
        </authorList>
    </citation>
    <scope>NUCLEOTIDE SEQUENCE [LARGE SCALE GENOMIC DNA]</scope>
    <source>
        <strain evidence="1 2">CIP 107464</strain>
    </source>
</reference>
<name>N8ZW41_9GAMM</name>
<protein>
    <submittedName>
        <fullName evidence="1">Uncharacterized protein</fullName>
    </submittedName>
</protein>
<dbReference type="GeneID" id="84211632"/>
<dbReference type="RefSeq" id="WP_004871221.1">
    <property type="nucleotide sequence ID" value="NZ_ASYY01000072.1"/>
</dbReference>
<evidence type="ECO:0000313" key="2">
    <source>
        <dbReference type="Proteomes" id="UP000013117"/>
    </source>
</evidence>
<comment type="caution">
    <text evidence="1">The sequence shown here is derived from an EMBL/GenBank/DDBJ whole genome shotgun (WGS) entry which is preliminary data.</text>
</comment>
<dbReference type="Proteomes" id="UP000013117">
    <property type="component" value="Unassembled WGS sequence"/>
</dbReference>
<gene>
    <name evidence="1" type="ORF">F960_00087</name>
</gene>
<dbReference type="EMBL" id="APPN01000013">
    <property type="protein sequence ID" value="ENV35700.1"/>
    <property type="molecule type" value="Genomic_DNA"/>
</dbReference>
<dbReference type="PATRIC" id="fig|1120926.3.peg.73"/>
<sequence length="81" mass="9934">MYSYPNSNTEKKIALMIINDFFIQKAHDLWIFLQLDQSFNDYEATLIWTRRYLEEHPEGEYSDIRKAFLSCFPENFFNFDY</sequence>
<dbReference type="HOGENOM" id="CLU_183499_1_0_6"/>
<organism evidence="1 2">
    <name type="scientific">Acinetobacter gerneri DSM 14967 = CIP 107464 = MTCC 9824</name>
    <dbReference type="NCBI Taxonomy" id="1120926"/>
    <lineage>
        <taxon>Bacteria</taxon>
        <taxon>Pseudomonadati</taxon>
        <taxon>Pseudomonadota</taxon>
        <taxon>Gammaproteobacteria</taxon>
        <taxon>Moraxellales</taxon>
        <taxon>Moraxellaceae</taxon>
        <taxon>Acinetobacter</taxon>
    </lineage>
</organism>
<proteinExistence type="predicted"/>
<evidence type="ECO:0000313" key="1">
    <source>
        <dbReference type="EMBL" id="ENV35700.1"/>
    </source>
</evidence>
<dbReference type="AlphaFoldDB" id="N8ZW41"/>